<dbReference type="GO" id="GO:0003755">
    <property type="term" value="F:peptidyl-prolyl cis-trans isomerase activity"/>
    <property type="evidence" value="ECO:0007669"/>
    <property type="project" value="UniProtKB-EC"/>
</dbReference>
<dbReference type="PANTHER" id="PTHR43811:SF19">
    <property type="entry name" value="39 KDA FK506-BINDING NUCLEAR PROTEIN"/>
    <property type="match status" value="1"/>
</dbReference>
<dbReference type="EMBL" id="JAVDUM010000013">
    <property type="protein sequence ID" value="MDR6868217.1"/>
    <property type="molecule type" value="Genomic_DNA"/>
</dbReference>
<dbReference type="SUPFAM" id="SSF54534">
    <property type="entry name" value="FKBP-like"/>
    <property type="match status" value="1"/>
</dbReference>
<dbReference type="RefSeq" id="WP_310021810.1">
    <property type="nucleotide sequence ID" value="NZ_JAVDUM010000013.1"/>
</dbReference>
<dbReference type="PROSITE" id="PS50059">
    <property type="entry name" value="FKBP_PPIASE"/>
    <property type="match status" value="1"/>
</dbReference>
<reference evidence="9 10" key="1">
    <citation type="submission" date="2023-07" db="EMBL/GenBank/DDBJ databases">
        <title>Sorghum-associated microbial communities from plants grown in Nebraska, USA.</title>
        <authorList>
            <person name="Schachtman D."/>
        </authorList>
    </citation>
    <scope>NUCLEOTIDE SEQUENCE [LARGE SCALE GENOMIC DNA]</scope>
    <source>
        <strain evidence="9 10">2980</strain>
    </source>
</reference>
<organism evidence="9 10">
    <name type="scientific">Microbacterium resistens</name>
    <dbReference type="NCBI Taxonomy" id="156977"/>
    <lineage>
        <taxon>Bacteria</taxon>
        <taxon>Bacillati</taxon>
        <taxon>Actinomycetota</taxon>
        <taxon>Actinomycetes</taxon>
        <taxon>Micrococcales</taxon>
        <taxon>Microbacteriaceae</taxon>
        <taxon>Microbacterium</taxon>
    </lineage>
</organism>
<evidence type="ECO:0000256" key="1">
    <source>
        <dbReference type="ARBA" id="ARBA00000971"/>
    </source>
</evidence>
<comment type="catalytic activity">
    <reaction evidence="1 5 6">
        <text>[protein]-peptidylproline (omega=180) = [protein]-peptidylproline (omega=0)</text>
        <dbReference type="Rhea" id="RHEA:16237"/>
        <dbReference type="Rhea" id="RHEA-COMP:10747"/>
        <dbReference type="Rhea" id="RHEA-COMP:10748"/>
        <dbReference type="ChEBI" id="CHEBI:83833"/>
        <dbReference type="ChEBI" id="CHEBI:83834"/>
        <dbReference type="EC" id="5.2.1.8"/>
    </reaction>
</comment>
<evidence type="ECO:0000256" key="2">
    <source>
        <dbReference type="ARBA" id="ARBA00006577"/>
    </source>
</evidence>
<keyword evidence="3 5" id="KW-0697">Rotamase</keyword>
<evidence type="ECO:0000256" key="7">
    <source>
        <dbReference type="SAM" id="SignalP"/>
    </source>
</evidence>
<comment type="caution">
    <text evidence="9">The sequence shown here is derived from an EMBL/GenBank/DDBJ whole genome shotgun (WGS) entry which is preliminary data.</text>
</comment>
<dbReference type="Pfam" id="PF00254">
    <property type="entry name" value="FKBP_C"/>
    <property type="match status" value="1"/>
</dbReference>
<dbReference type="PROSITE" id="PS51257">
    <property type="entry name" value="PROKAR_LIPOPROTEIN"/>
    <property type="match status" value="1"/>
</dbReference>
<feature type="signal peptide" evidence="7">
    <location>
        <begin position="1"/>
        <end position="19"/>
    </location>
</feature>
<dbReference type="EC" id="5.2.1.8" evidence="6"/>
<evidence type="ECO:0000256" key="6">
    <source>
        <dbReference type="RuleBase" id="RU003915"/>
    </source>
</evidence>
<dbReference type="Proteomes" id="UP001259347">
    <property type="component" value="Unassembled WGS sequence"/>
</dbReference>
<dbReference type="Gene3D" id="3.10.50.40">
    <property type="match status" value="1"/>
</dbReference>
<evidence type="ECO:0000256" key="4">
    <source>
        <dbReference type="ARBA" id="ARBA00023235"/>
    </source>
</evidence>
<keyword evidence="4 5" id="KW-0413">Isomerase</keyword>
<evidence type="ECO:0000256" key="5">
    <source>
        <dbReference type="PROSITE-ProRule" id="PRU00277"/>
    </source>
</evidence>
<name>A0ABU1SF71_9MICO</name>
<feature type="chain" id="PRO_5045450028" description="Peptidyl-prolyl cis-trans isomerase" evidence="7">
    <location>
        <begin position="20"/>
        <end position="320"/>
    </location>
</feature>
<keyword evidence="10" id="KW-1185">Reference proteome</keyword>
<gene>
    <name evidence="9" type="ORF">J2Y69_002831</name>
</gene>
<dbReference type="InterPro" id="IPR046357">
    <property type="entry name" value="PPIase_dom_sf"/>
</dbReference>
<accession>A0ABU1SF71</accession>
<dbReference type="PANTHER" id="PTHR43811">
    <property type="entry name" value="FKBP-TYPE PEPTIDYL-PROLYL CIS-TRANS ISOMERASE FKPA"/>
    <property type="match status" value="1"/>
</dbReference>
<evidence type="ECO:0000256" key="3">
    <source>
        <dbReference type="ARBA" id="ARBA00023110"/>
    </source>
</evidence>
<evidence type="ECO:0000313" key="10">
    <source>
        <dbReference type="Proteomes" id="UP001259347"/>
    </source>
</evidence>
<keyword evidence="7" id="KW-0732">Signal</keyword>
<dbReference type="InterPro" id="IPR001179">
    <property type="entry name" value="PPIase_FKBP_dom"/>
</dbReference>
<proteinExistence type="inferred from homology"/>
<comment type="similarity">
    <text evidence="2 6">Belongs to the FKBP-type PPIase family.</text>
</comment>
<evidence type="ECO:0000313" key="9">
    <source>
        <dbReference type="EMBL" id="MDR6868217.1"/>
    </source>
</evidence>
<protein>
    <recommendedName>
        <fullName evidence="6">Peptidyl-prolyl cis-trans isomerase</fullName>
        <ecNumber evidence="6">5.2.1.8</ecNumber>
    </recommendedName>
</protein>
<evidence type="ECO:0000259" key="8">
    <source>
        <dbReference type="PROSITE" id="PS50059"/>
    </source>
</evidence>
<sequence length="320" mass="33257">MRKTAAALITLSIAALALAGCSSGPSFEGSSCGAEGTGDLTKVATVSGELGSRPEVKVKTPAHEEKTTVQRLIDGGGSAITDSDQLLAIDLSLYSGRTGERIVSTEYNGDLSRLTSVTSWSDQYPGIGTALKCATEGSRLVAGIPVTEFGTKAAADLELEPTDTVITVIDVTKVYLPHAEGAEQYNDALGLPTVVRAPNGRPGIIVPEAKAPKDLVVQTLIKGDGEKVTGDAPVRLNYTGVTWAERKVFDSSWGNKPVPLDLSQVIPGFAEGLKGQTVGSQVLIVVPPEQAYGDAGQGQIPPNSTLVFVVDILGVDSEAR</sequence>
<feature type="domain" description="PPIase FKBP-type" evidence="8">
    <location>
        <begin position="231"/>
        <end position="316"/>
    </location>
</feature>